<sequence length="261" mass="27962">MSSPNLIPEQRRRQILDLLRSEPVKSYHELAQAIGVSHMTIRRDAATLAEHGRVRLTQGGIAAVHSMGVELPRGEKSAAHAPEKSAIVAAAVELVEDSMAVYLDAGTTIALMAPALRQRQDLTVVTNDLSTATAFLDHPGVELIMIGGRVDRANHSTIGRLAALALSELSLDCAFISCSSWDARHGLTTPIEAKIDPKRTAMAVAARSILLADSSKYGSFAKHRVAHLRELDTIITDDALEAEDADLVLATGCELVRAPIP</sequence>
<comment type="caution">
    <text evidence="4">The sequence shown here is derived from an EMBL/GenBank/DDBJ whole genome shotgun (WGS) entry which is preliminary data.</text>
</comment>
<dbReference type="InterPro" id="IPR036388">
    <property type="entry name" value="WH-like_DNA-bd_sf"/>
</dbReference>
<gene>
    <name evidence="4" type="ORF">ACFFF6_04510</name>
</gene>
<protein>
    <submittedName>
        <fullName evidence="4">DeoR/GlpR family DNA-binding transcription regulator</fullName>
    </submittedName>
</protein>
<keyword evidence="4" id="KW-0238">DNA-binding</keyword>
<dbReference type="PROSITE" id="PS51000">
    <property type="entry name" value="HTH_DEOR_2"/>
    <property type="match status" value="1"/>
</dbReference>
<dbReference type="SUPFAM" id="SSF100950">
    <property type="entry name" value="NagB/RpiA/CoA transferase-like"/>
    <property type="match status" value="1"/>
</dbReference>
<dbReference type="InterPro" id="IPR014036">
    <property type="entry name" value="DeoR-like_C"/>
</dbReference>
<evidence type="ECO:0000256" key="2">
    <source>
        <dbReference type="ARBA" id="ARBA00023163"/>
    </source>
</evidence>
<dbReference type="EMBL" id="JBHLSV010000004">
    <property type="protein sequence ID" value="MFC0673215.1"/>
    <property type="molecule type" value="Genomic_DNA"/>
</dbReference>
<evidence type="ECO:0000256" key="1">
    <source>
        <dbReference type="ARBA" id="ARBA00023015"/>
    </source>
</evidence>
<dbReference type="Proteomes" id="UP001589793">
    <property type="component" value="Unassembled WGS sequence"/>
</dbReference>
<dbReference type="SMART" id="SM00420">
    <property type="entry name" value="HTH_DEOR"/>
    <property type="match status" value="1"/>
</dbReference>
<dbReference type="Gene3D" id="1.10.10.10">
    <property type="entry name" value="Winged helix-like DNA-binding domain superfamily/Winged helix DNA-binding domain"/>
    <property type="match status" value="1"/>
</dbReference>
<dbReference type="SUPFAM" id="SSF46785">
    <property type="entry name" value="Winged helix' DNA-binding domain"/>
    <property type="match status" value="1"/>
</dbReference>
<dbReference type="InterPro" id="IPR037171">
    <property type="entry name" value="NagB/RpiA_transferase-like"/>
</dbReference>
<evidence type="ECO:0000313" key="5">
    <source>
        <dbReference type="Proteomes" id="UP001589793"/>
    </source>
</evidence>
<dbReference type="Pfam" id="PF08220">
    <property type="entry name" value="HTH_DeoR"/>
    <property type="match status" value="1"/>
</dbReference>
<keyword evidence="2" id="KW-0804">Transcription</keyword>
<dbReference type="Pfam" id="PF00455">
    <property type="entry name" value="DeoRC"/>
    <property type="match status" value="1"/>
</dbReference>
<dbReference type="GO" id="GO:0003677">
    <property type="term" value="F:DNA binding"/>
    <property type="evidence" value="ECO:0007669"/>
    <property type="project" value="UniProtKB-KW"/>
</dbReference>
<keyword evidence="1" id="KW-0805">Transcription regulation</keyword>
<dbReference type="PANTHER" id="PTHR30363">
    <property type="entry name" value="HTH-TYPE TRANSCRIPTIONAL REGULATOR SRLR-RELATED"/>
    <property type="match status" value="1"/>
</dbReference>
<feature type="domain" description="HTH deoR-type" evidence="3">
    <location>
        <begin position="8"/>
        <end position="63"/>
    </location>
</feature>
<dbReference type="SMART" id="SM01134">
    <property type="entry name" value="DeoRC"/>
    <property type="match status" value="1"/>
</dbReference>
<accession>A0ABV6R8C4</accession>
<dbReference type="InterPro" id="IPR050313">
    <property type="entry name" value="Carb_Metab_HTH_regulators"/>
</dbReference>
<dbReference type="RefSeq" id="WP_376978607.1">
    <property type="nucleotide sequence ID" value="NZ_JBHLSV010000004.1"/>
</dbReference>
<proteinExistence type="predicted"/>
<evidence type="ECO:0000313" key="4">
    <source>
        <dbReference type="EMBL" id="MFC0673215.1"/>
    </source>
</evidence>
<dbReference type="InterPro" id="IPR001034">
    <property type="entry name" value="DeoR_HTH"/>
</dbReference>
<name>A0ABV6R8C4_9MICO</name>
<keyword evidence="5" id="KW-1185">Reference proteome</keyword>
<dbReference type="Gene3D" id="3.40.50.1360">
    <property type="match status" value="1"/>
</dbReference>
<reference evidence="4 5" key="1">
    <citation type="submission" date="2024-09" db="EMBL/GenBank/DDBJ databases">
        <authorList>
            <person name="Sun Q."/>
            <person name="Mori K."/>
        </authorList>
    </citation>
    <scope>NUCLEOTIDE SEQUENCE [LARGE SCALE GENOMIC DNA]</scope>
    <source>
        <strain evidence="4 5">CICC 10874</strain>
    </source>
</reference>
<dbReference type="PANTHER" id="PTHR30363:SF58">
    <property type="entry name" value="REGULATORY PROTEIN, DEOR FAMILY"/>
    <property type="match status" value="1"/>
</dbReference>
<evidence type="ECO:0000259" key="3">
    <source>
        <dbReference type="PROSITE" id="PS51000"/>
    </source>
</evidence>
<organism evidence="4 5">
    <name type="scientific">Brachybacterium hainanense</name>
    <dbReference type="NCBI Taxonomy" id="1541174"/>
    <lineage>
        <taxon>Bacteria</taxon>
        <taxon>Bacillati</taxon>
        <taxon>Actinomycetota</taxon>
        <taxon>Actinomycetes</taxon>
        <taxon>Micrococcales</taxon>
        <taxon>Dermabacteraceae</taxon>
        <taxon>Brachybacterium</taxon>
    </lineage>
</organism>
<dbReference type="InterPro" id="IPR036390">
    <property type="entry name" value="WH_DNA-bd_sf"/>
</dbReference>